<dbReference type="AlphaFoldDB" id="A0A081CQ46"/>
<dbReference type="EMBL" id="BBJU01000002">
    <property type="protein sequence ID" value="GAK68792.1"/>
    <property type="molecule type" value="Genomic_DNA"/>
</dbReference>
<dbReference type="NCBIfam" id="TIGR00254">
    <property type="entry name" value="GGDEF"/>
    <property type="match status" value="1"/>
</dbReference>
<dbReference type="PROSITE" id="PS50887">
    <property type="entry name" value="GGDEF"/>
    <property type="match status" value="1"/>
</dbReference>
<dbReference type="SUPFAM" id="SSF55785">
    <property type="entry name" value="PYP-like sensor domain (PAS domain)"/>
    <property type="match status" value="1"/>
</dbReference>
<dbReference type="InterPro" id="IPR029787">
    <property type="entry name" value="Nucleotide_cyclase"/>
</dbReference>
<organism evidence="4 5">
    <name type="scientific">Agrobacterium rubi TR3 = NBRC 13261</name>
    <dbReference type="NCBI Taxonomy" id="1368415"/>
    <lineage>
        <taxon>Bacteria</taxon>
        <taxon>Pseudomonadati</taxon>
        <taxon>Pseudomonadota</taxon>
        <taxon>Alphaproteobacteria</taxon>
        <taxon>Hyphomicrobiales</taxon>
        <taxon>Rhizobiaceae</taxon>
        <taxon>Rhizobium/Agrobacterium group</taxon>
        <taxon>Agrobacterium</taxon>
    </lineage>
</organism>
<dbReference type="Gene3D" id="3.30.70.270">
    <property type="match status" value="1"/>
</dbReference>
<dbReference type="InterPro" id="IPR035965">
    <property type="entry name" value="PAS-like_dom_sf"/>
</dbReference>
<evidence type="ECO:0000256" key="2">
    <source>
        <dbReference type="ARBA" id="ARBA00034247"/>
    </source>
</evidence>
<reference evidence="4 5" key="1">
    <citation type="submission" date="2014-08" db="EMBL/GenBank/DDBJ databases">
        <title>Whole genome shotgun sequence of Rhizobium rubi NBRC 13261.</title>
        <authorList>
            <person name="Katano-Makiyama Y."/>
            <person name="Hosoyama A."/>
            <person name="Hashimoto M."/>
            <person name="Hosoyama Y."/>
            <person name="Noguchi M."/>
            <person name="Tsuchikane K."/>
            <person name="Uohara A."/>
            <person name="Ohji S."/>
            <person name="Ichikawa N."/>
            <person name="Kimura A."/>
            <person name="Yamazoe A."/>
            <person name="Fujita N."/>
        </authorList>
    </citation>
    <scope>NUCLEOTIDE SEQUENCE [LARGE SCALE GENOMIC DNA]</scope>
    <source>
        <strain evidence="4 5">NBRC 13261</strain>
    </source>
</reference>
<comment type="caution">
    <text evidence="4">The sequence shown here is derived from an EMBL/GenBank/DDBJ whole genome shotgun (WGS) entry which is preliminary data.</text>
</comment>
<dbReference type="SUPFAM" id="SSF55073">
    <property type="entry name" value="Nucleotide cyclase"/>
    <property type="match status" value="1"/>
</dbReference>
<feature type="domain" description="GGDEF" evidence="3">
    <location>
        <begin position="183"/>
        <end position="313"/>
    </location>
</feature>
<dbReference type="InterPro" id="IPR043128">
    <property type="entry name" value="Rev_trsase/Diguanyl_cyclase"/>
</dbReference>
<dbReference type="FunFam" id="3.30.70.270:FF:000001">
    <property type="entry name" value="Diguanylate cyclase domain protein"/>
    <property type="match status" value="1"/>
</dbReference>
<dbReference type="InterPro" id="IPR000160">
    <property type="entry name" value="GGDEF_dom"/>
</dbReference>
<evidence type="ECO:0000313" key="5">
    <source>
        <dbReference type="Proteomes" id="UP000028701"/>
    </source>
</evidence>
<dbReference type="Proteomes" id="UP000028701">
    <property type="component" value="Unassembled WGS sequence"/>
</dbReference>
<evidence type="ECO:0000259" key="3">
    <source>
        <dbReference type="PROSITE" id="PS50887"/>
    </source>
</evidence>
<name>A0A081CQ46_9HYPH</name>
<protein>
    <recommendedName>
        <fullName evidence="1">diguanylate cyclase</fullName>
        <ecNumber evidence="1">2.7.7.65</ecNumber>
    </recommendedName>
</protein>
<proteinExistence type="predicted"/>
<evidence type="ECO:0000313" key="4">
    <source>
        <dbReference type="EMBL" id="GAK68792.1"/>
    </source>
</evidence>
<dbReference type="eggNOG" id="COG3706">
    <property type="taxonomic scope" value="Bacteria"/>
</dbReference>
<dbReference type="InterPro" id="IPR050469">
    <property type="entry name" value="Diguanylate_Cyclase"/>
</dbReference>
<dbReference type="CDD" id="cd01949">
    <property type="entry name" value="GGDEF"/>
    <property type="match status" value="1"/>
</dbReference>
<gene>
    <name evidence="4" type="ORF">RRU01S_02_01200</name>
</gene>
<dbReference type="SMART" id="SM00267">
    <property type="entry name" value="GGDEF"/>
    <property type="match status" value="1"/>
</dbReference>
<accession>A0A081CQ46</accession>
<dbReference type="EC" id="2.7.7.65" evidence="1"/>
<comment type="catalytic activity">
    <reaction evidence="2">
        <text>2 GTP = 3',3'-c-di-GMP + 2 diphosphate</text>
        <dbReference type="Rhea" id="RHEA:24898"/>
        <dbReference type="ChEBI" id="CHEBI:33019"/>
        <dbReference type="ChEBI" id="CHEBI:37565"/>
        <dbReference type="ChEBI" id="CHEBI:58805"/>
        <dbReference type="EC" id="2.7.7.65"/>
    </reaction>
</comment>
<dbReference type="Gene3D" id="3.30.450.20">
    <property type="entry name" value="PAS domain"/>
    <property type="match status" value="1"/>
</dbReference>
<sequence>MEGVNIVRQETASLDGLIERVLALQDMTPVFIALFDTDDRLRHANRAFREAFNLAGDAFPTWAELLRANYHDRKGLIITTQDFEAWLLSAQSRRGKLPFRGLELDLHDGRWIWMTETVQDDGWMLCVGSDITALRQNQRSLRQDRDIALRAAQTDELTGTANRRFVFAKLDVQIEKVRNGTECPFGLCVMDIDLFKTINDRFGHQGGDTVLRDFVKIAHSTIRRSDCFGRVGGEEFMLIMPRTVLSECIGIVERLLDKVASSCPFPGATDFSYSCSAGLSLYRAEETGADLYQRVDHALYAAKQKGRARVEWV</sequence>
<dbReference type="GO" id="GO:0052621">
    <property type="term" value="F:diguanylate cyclase activity"/>
    <property type="evidence" value="ECO:0007669"/>
    <property type="project" value="UniProtKB-EC"/>
</dbReference>
<dbReference type="Pfam" id="PF00990">
    <property type="entry name" value="GGDEF"/>
    <property type="match status" value="1"/>
</dbReference>
<evidence type="ECO:0000256" key="1">
    <source>
        <dbReference type="ARBA" id="ARBA00012528"/>
    </source>
</evidence>
<dbReference type="PANTHER" id="PTHR45138">
    <property type="entry name" value="REGULATORY COMPONENTS OF SENSORY TRANSDUCTION SYSTEM"/>
    <property type="match status" value="1"/>
</dbReference>
<dbReference type="PANTHER" id="PTHR45138:SF9">
    <property type="entry name" value="DIGUANYLATE CYCLASE DGCM-RELATED"/>
    <property type="match status" value="1"/>
</dbReference>